<dbReference type="CDD" id="cd16423">
    <property type="entry name" value="HAD_BPGM-like"/>
    <property type="match status" value="1"/>
</dbReference>
<keyword evidence="2" id="KW-1185">Reference proteome</keyword>
<dbReference type="PANTHER" id="PTHR18901:SF38">
    <property type="entry name" value="PSEUDOURIDINE-5'-PHOSPHATASE"/>
    <property type="match status" value="1"/>
</dbReference>
<dbReference type="Gene3D" id="1.10.150.240">
    <property type="entry name" value="Putative phosphatase, domain 2"/>
    <property type="match status" value="1"/>
</dbReference>
<dbReference type="EMBL" id="JAFBEV010000030">
    <property type="protein sequence ID" value="MBM7658990.1"/>
    <property type="molecule type" value="Genomic_DNA"/>
</dbReference>
<dbReference type="PRINTS" id="PR00413">
    <property type="entry name" value="HADHALOGNASE"/>
</dbReference>
<sequence>MMIKAIIFDFDGVILDSERIMYLVMQKMFNKYRVELPLSVWSQAIGTQHGFDSIGYLAKESGATINRNEFKEERDQLFNKLVDQEEVLPGVKSVIKQAVERDLKIGLATSSRGEWPRKHLKRLGLTDYFLSIKSWDDVQKVKPAPDLYLKTLESLDIEPREAIAIEDSFNGSLAAKRAGMFCIVVPNAVTKQMPFGHVDGCFKSLKDVNLDKLINYFTPEEKKFGVGV</sequence>
<dbReference type="SFLD" id="SFLDS00003">
    <property type="entry name" value="Haloacid_Dehalogenase"/>
    <property type="match status" value="1"/>
</dbReference>
<proteinExistence type="predicted"/>
<dbReference type="InterPro" id="IPR036412">
    <property type="entry name" value="HAD-like_sf"/>
</dbReference>
<dbReference type="InterPro" id="IPR041492">
    <property type="entry name" value="HAD_2"/>
</dbReference>
<dbReference type="NCBIfam" id="TIGR01509">
    <property type="entry name" value="HAD-SF-IA-v3"/>
    <property type="match status" value="1"/>
</dbReference>
<name>A0ABS2QB51_9BACL</name>
<dbReference type="Gene3D" id="3.40.50.1000">
    <property type="entry name" value="HAD superfamily/HAD-like"/>
    <property type="match status" value="1"/>
</dbReference>
<dbReference type="SFLD" id="SFLDG01135">
    <property type="entry name" value="C1.5.6:_HAD__Beta-PGM__Phospha"/>
    <property type="match status" value="1"/>
</dbReference>
<keyword evidence="1" id="KW-0378">Hydrolase</keyword>
<reference evidence="1 2" key="1">
    <citation type="submission" date="2021-01" db="EMBL/GenBank/DDBJ databases">
        <title>Genomic Encyclopedia of Type Strains, Phase IV (KMG-IV): sequencing the most valuable type-strain genomes for metagenomic binning, comparative biology and taxonomic classification.</title>
        <authorList>
            <person name="Goeker M."/>
        </authorList>
    </citation>
    <scope>NUCLEOTIDE SEQUENCE [LARGE SCALE GENOMIC DNA]</scope>
    <source>
        <strain evidence="1 2">DSM 100968</strain>
    </source>
</reference>
<organism evidence="1 2">
    <name type="scientific">Sporolactobacillus spathodeae</name>
    <dbReference type="NCBI Taxonomy" id="1465502"/>
    <lineage>
        <taxon>Bacteria</taxon>
        <taxon>Bacillati</taxon>
        <taxon>Bacillota</taxon>
        <taxon>Bacilli</taxon>
        <taxon>Bacillales</taxon>
        <taxon>Sporolactobacillaceae</taxon>
        <taxon>Sporolactobacillus</taxon>
    </lineage>
</organism>
<comment type="caution">
    <text evidence="1">The sequence shown here is derived from an EMBL/GenBank/DDBJ whole genome shotgun (WGS) entry which is preliminary data.</text>
</comment>
<dbReference type="InterPro" id="IPR006439">
    <property type="entry name" value="HAD-SF_hydro_IA"/>
</dbReference>
<dbReference type="InterPro" id="IPR023198">
    <property type="entry name" value="PGP-like_dom2"/>
</dbReference>
<evidence type="ECO:0000313" key="2">
    <source>
        <dbReference type="Proteomes" id="UP000823201"/>
    </source>
</evidence>
<dbReference type="Pfam" id="PF13419">
    <property type="entry name" value="HAD_2"/>
    <property type="match status" value="1"/>
</dbReference>
<protein>
    <submittedName>
        <fullName evidence="1">HAD superfamily hydrolase (TIGR01509 family)</fullName>
    </submittedName>
</protein>
<dbReference type="InterPro" id="IPR023214">
    <property type="entry name" value="HAD_sf"/>
</dbReference>
<gene>
    <name evidence="1" type="ORF">JOC27_002466</name>
</gene>
<dbReference type="PANTHER" id="PTHR18901">
    <property type="entry name" value="2-DEOXYGLUCOSE-6-PHOSPHATE PHOSPHATASE 2"/>
    <property type="match status" value="1"/>
</dbReference>
<accession>A0ABS2QB51</accession>
<dbReference type="SFLD" id="SFLDG01129">
    <property type="entry name" value="C1.5:_HAD__Beta-PGM__Phosphata"/>
    <property type="match status" value="1"/>
</dbReference>
<dbReference type="SUPFAM" id="SSF56784">
    <property type="entry name" value="HAD-like"/>
    <property type="match status" value="1"/>
</dbReference>
<dbReference type="Proteomes" id="UP000823201">
    <property type="component" value="Unassembled WGS sequence"/>
</dbReference>
<dbReference type="GO" id="GO:0016787">
    <property type="term" value="F:hydrolase activity"/>
    <property type="evidence" value="ECO:0007669"/>
    <property type="project" value="UniProtKB-KW"/>
</dbReference>
<evidence type="ECO:0000313" key="1">
    <source>
        <dbReference type="EMBL" id="MBM7658990.1"/>
    </source>
</evidence>
<dbReference type="RefSeq" id="WP_239530300.1">
    <property type="nucleotide sequence ID" value="NZ_CBCRXA010000008.1"/>
</dbReference>